<dbReference type="AlphaFoldDB" id="A0A017HX09"/>
<evidence type="ECO:0000256" key="2">
    <source>
        <dbReference type="SAM" id="SignalP"/>
    </source>
</evidence>
<keyword evidence="2" id="KW-0732">Signal</keyword>
<accession>A0A017HX09</accession>
<evidence type="ECO:0000313" key="3">
    <source>
        <dbReference type="EMBL" id="EYD78289.1"/>
    </source>
</evidence>
<dbReference type="STRING" id="442562.Rumeso_00118"/>
<feature type="compositionally biased region" description="Basic and acidic residues" evidence="1">
    <location>
        <begin position="154"/>
        <end position="166"/>
    </location>
</feature>
<comment type="caution">
    <text evidence="3">The sequence shown here is derived from an EMBL/GenBank/DDBJ whole genome shotgun (WGS) entry which is preliminary data.</text>
</comment>
<keyword evidence="4" id="KW-1185">Reference proteome</keyword>
<dbReference type="RefSeq" id="WP_051521552.1">
    <property type="nucleotide sequence ID" value="NZ_KK088615.1"/>
</dbReference>
<dbReference type="HOGENOM" id="CLU_1642105_0_0_5"/>
<evidence type="ECO:0008006" key="5">
    <source>
        <dbReference type="Google" id="ProtNLM"/>
    </source>
</evidence>
<feature type="signal peptide" evidence="2">
    <location>
        <begin position="1"/>
        <end position="19"/>
    </location>
</feature>
<proteinExistence type="predicted"/>
<dbReference type="EMBL" id="AOSK01000005">
    <property type="protein sequence ID" value="EYD78289.1"/>
    <property type="molecule type" value="Genomic_DNA"/>
</dbReference>
<evidence type="ECO:0000256" key="1">
    <source>
        <dbReference type="SAM" id="MobiDB-lite"/>
    </source>
</evidence>
<reference evidence="3 4" key="1">
    <citation type="submission" date="2013-02" db="EMBL/GenBank/DDBJ databases">
        <authorList>
            <person name="Fiebig A."/>
            <person name="Goeker M."/>
            <person name="Klenk H.-P.P."/>
        </authorList>
    </citation>
    <scope>NUCLEOTIDE SEQUENCE [LARGE SCALE GENOMIC DNA]</scope>
    <source>
        <strain evidence="3 4">DSM 19309</strain>
    </source>
</reference>
<feature type="chain" id="PRO_5001492972" description="AAA+ family ATPase" evidence="2">
    <location>
        <begin position="20"/>
        <end position="166"/>
    </location>
</feature>
<sequence length="166" mass="17980">MRRLILAAALVAAPLAGHAQDSSDDGNDLLREGANLFLRGLLEDVQPPLQELAGITVQHLAALQAFLDEMGPAFAEVVGQIDSVTYYEPPEILPNGDIVFRRRADAPPWQPAEATPDESEPAPSEPTLRAPAPSEPDDEAAPWTRPPPEAEPDNQLHIDPSRDMEL</sequence>
<name>A0A017HX09_9RHOB</name>
<protein>
    <recommendedName>
        <fullName evidence="5">AAA+ family ATPase</fullName>
    </recommendedName>
</protein>
<organism evidence="3 4">
    <name type="scientific">Rubellimicrobium mesophilum DSM 19309</name>
    <dbReference type="NCBI Taxonomy" id="442562"/>
    <lineage>
        <taxon>Bacteria</taxon>
        <taxon>Pseudomonadati</taxon>
        <taxon>Pseudomonadota</taxon>
        <taxon>Alphaproteobacteria</taxon>
        <taxon>Rhodobacterales</taxon>
        <taxon>Roseobacteraceae</taxon>
        <taxon>Rubellimicrobium</taxon>
    </lineage>
</organism>
<evidence type="ECO:0000313" key="4">
    <source>
        <dbReference type="Proteomes" id="UP000019666"/>
    </source>
</evidence>
<dbReference type="Proteomes" id="UP000019666">
    <property type="component" value="Unassembled WGS sequence"/>
</dbReference>
<gene>
    <name evidence="3" type="ORF">Rumeso_00118</name>
</gene>
<feature type="region of interest" description="Disordered" evidence="1">
    <location>
        <begin position="103"/>
        <end position="166"/>
    </location>
</feature>